<keyword evidence="8" id="KW-1185">Reference proteome</keyword>
<comment type="subcellular location">
    <subcellularLocation>
        <location evidence="5">Cytoplasm</location>
    </subcellularLocation>
</comment>
<evidence type="ECO:0000313" key="8">
    <source>
        <dbReference type="Proteomes" id="UP001204015"/>
    </source>
</evidence>
<evidence type="ECO:0000313" key="7">
    <source>
        <dbReference type="EMBL" id="MCO6024423.1"/>
    </source>
</evidence>
<dbReference type="InterPro" id="IPR027417">
    <property type="entry name" value="P-loop_NTPase"/>
</dbReference>
<comment type="caution">
    <text evidence="7">The sequence shown here is derived from an EMBL/GenBank/DDBJ whole genome shotgun (WGS) entry which is preliminary data.</text>
</comment>
<dbReference type="NCBIfam" id="TIGR00152">
    <property type="entry name" value="dephospho-CoA kinase"/>
    <property type="match status" value="1"/>
</dbReference>
<dbReference type="SUPFAM" id="SSF52540">
    <property type="entry name" value="P-loop containing nucleoside triphosphate hydrolases"/>
    <property type="match status" value="1"/>
</dbReference>
<evidence type="ECO:0000256" key="1">
    <source>
        <dbReference type="ARBA" id="ARBA00009018"/>
    </source>
</evidence>
<keyword evidence="2 5" id="KW-0547">Nucleotide-binding</keyword>
<keyword evidence="3 5" id="KW-0067">ATP-binding</keyword>
<keyword evidence="5" id="KW-0963">Cytoplasm</keyword>
<dbReference type="RefSeq" id="WP_252759787.1">
    <property type="nucleotide sequence ID" value="NZ_JAMXLY010000002.1"/>
</dbReference>
<name>A0ABT1BVZ7_9BACT</name>
<gene>
    <name evidence="5 7" type="primary">coaE</name>
    <name evidence="7" type="ORF">NG821_00945</name>
</gene>
<dbReference type="EC" id="2.7.1.24" evidence="5 6"/>
<keyword evidence="5 7" id="KW-0808">Transferase</keyword>
<evidence type="ECO:0000256" key="2">
    <source>
        <dbReference type="ARBA" id="ARBA00022741"/>
    </source>
</evidence>
<dbReference type="PANTHER" id="PTHR10695">
    <property type="entry name" value="DEPHOSPHO-COA KINASE-RELATED"/>
    <property type="match status" value="1"/>
</dbReference>
<dbReference type="HAMAP" id="MF_00376">
    <property type="entry name" value="Dephospho_CoA_kinase"/>
    <property type="match status" value="1"/>
</dbReference>
<dbReference type="Proteomes" id="UP001204015">
    <property type="component" value="Unassembled WGS sequence"/>
</dbReference>
<accession>A0ABT1BVZ7</accession>
<comment type="pathway">
    <text evidence="5">Cofactor biosynthesis; coenzyme A biosynthesis; CoA from (R)-pantothenate: step 5/5.</text>
</comment>
<keyword evidence="5 7" id="KW-0418">Kinase</keyword>
<evidence type="ECO:0000256" key="5">
    <source>
        <dbReference type="HAMAP-Rule" id="MF_00376"/>
    </source>
</evidence>
<proteinExistence type="inferred from homology"/>
<comment type="function">
    <text evidence="5">Catalyzes the phosphorylation of the 3'-hydroxyl group of dephosphocoenzyme A to form coenzyme A.</text>
</comment>
<dbReference type="PANTHER" id="PTHR10695:SF46">
    <property type="entry name" value="BIFUNCTIONAL COENZYME A SYNTHASE-RELATED"/>
    <property type="match status" value="1"/>
</dbReference>
<evidence type="ECO:0000256" key="6">
    <source>
        <dbReference type="NCBIfam" id="TIGR00152"/>
    </source>
</evidence>
<evidence type="ECO:0000256" key="3">
    <source>
        <dbReference type="ARBA" id="ARBA00022840"/>
    </source>
</evidence>
<protein>
    <recommendedName>
        <fullName evidence="5 6">Dephospho-CoA kinase</fullName>
        <ecNumber evidence="5 6">2.7.1.24</ecNumber>
    </recommendedName>
    <alternativeName>
        <fullName evidence="5">Dephosphocoenzyme A kinase</fullName>
    </alternativeName>
</protein>
<evidence type="ECO:0000256" key="4">
    <source>
        <dbReference type="ARBA" id="ARBA00022993"/>
    </source>
</evidence>
<dbReference type="CDD" id="cd02022">
    <property type="entry name" value="DPCK"/>
    <property type="match status" value="1"/>
</dbReference>
<keyword evidence="4 5" id="KW-0173">Coenzyme A biosynthesis</keyword>
<comment type="similarity">
    <text evidence="1 5">Belongs to the CoaE family.</text>
</comment>
<dbReference type="GO" id="GO:0004140">
    <property type="term" value="F:dephospho-CoA kinase activity"/>
    <property type="evidence" value="ECO:0007669"/>
    <property type="project" value="UniProtKB-EC"/>
</dbReference>
<organism evidence="7 8">
    <name type="scientific">Segatella cerevisiae</name>
    <dbReference type="NCBI Taxonomy" id="2053716"/>
    <lineage>
        <taxon>Bacteria</taxon>
        <taxon>Pseudomonadati</taxon>
        <taxon>Bacteroidota</taxon>
        <taxon>Bacteroidia</taxon>
        <taxon>Bacteroidales</taxon>
        <taxon>Prevotellaceae</taxon>
        <taxon>Segatella</taxon>
    </lineage>
</organism>
<feature type="binding site" evidence="5">
    <location>
        <begin position="18"/>
        <end position="23"/>
    </location>
    <ligand>
        <name>ATP</name>
        <dbReference type="ChEBI" id="CHEBI:30616"/>
    </ligand>
</feature>
<dbReference type="Gene3D" id="3.40.50.300">
    <property type="entry name" value="P-loop containing nucleotide triphosphate hydrolases"/>
    <property type="match status" value="1"/>
</dbReference>
<comment type="catalytic activity">
    <reaction evidence="5">
        <text>3'-dephospho-CoA + ATP = ADP + CoA + H(+)</text>
        <dbReference type="Rhea" id="RHEA:18245"/>
        <dbReference type="ChEBI" id="CHEBI:15378"/>
        <dbReference type="ChEBI" id="CHEBI:30616"/>
        <dbReference type="ChEBI" id="CHEBI:57287"/>
        <dbReference type="ChEBI" id="CHEBI:57328"/>
        <dbReference type="ChEBI" id="CHEBI:456216"/>
        <dbReference type="EC" id="2.7.1.24"/>
    </reaction>
</comment>
<reference evidence="7 8" key="1">
    <citation type="submission" date="2022-06" db="EMBL/GenBank/DDBJ databases">
        <title>A taxonomic note on the genus Prevotella: Description of four novel genera and emended description of the genera Hallella and Xylanibacter.</title>
        <authorList>
            <person name="Hitch T.C.A."/>
        </authorList>
    </citation>
    <scope>NUCLEOTIDE SEQUENCE [LARGE SCALE GENOMIC DNA]</scope>
    <source>
        <strain evidence="7 8">DSM 100619</strain>
    </source>
</reference>
<dbReference type="EMBL" id="JAMXLY010000002">
    <property type="protein sequence ID" value="MCO6024423.1"/>
    <property type="molecule type" value="Genomic_DNA"/>
</dbReference>
<dbReference type="PROSITE" id="PS51219">
    <property type="entry name" value="DPCK"/>
    <property type="match status" value="1"/>
</dbReference>
<dbReference type="Pfam" id="PF01121">
    <property type="entry name" value="CoaE"/>
    <property type="match status" value="1"/>
</dbReference>
<dbReference type="InterPro" id="IPR001977">
    <property type="entry name" value="Depp_CoAkinase"/>
</dbReference>
<sequence length="200" mass="22286">MMTGYVKTRKVAVTGGIGTGKSYICKLLGEHGIRVYDCDAAAKRLMALDETLQQAICRLVGPDAYHDGVLQKNKLAQFLLGSAQHRQALDDIIHPAVASDFIHSGMQWLESAIFFDSGFDRRVDVDIVVCVSAPLEVRVQRVMSRDGISREKALEWIRNQLPQNEVEKRSDLVIVNDGKVDLETEVSRLLHTIGNMPEKP</sequence>